<dbReference type="Gene3D" id="1.10.630.10">
    <property type="entry name" value="Cytochrome P450"/>
    <property type="match status" value="1"/>
</dbReference>
<dbReference type="GO" id="GO:0005506">
    <property type="term" value="F:iron ion binding"/>
    <property type="evidence" value="ECO:0007669"/>
    <property type="project" value="InterPro"/>
</dbReference>
<accession>A0AAD5CLN8</accession>
<dbReference type="GO" id="GO:0004497">
    <property type="term" value="F:monooxygenase activity"/>
    <property type="evidence" value="ECO:0007669"/>
    <property type="project" value="UniProtKB-KW"/>
</dbReference>
<gene>
    <name evidence="9" type="ORF">M8C21_006698</name>
</gene>
<dbReference type="InterPro" id="IPR001128">
    <property type="entry name" value="Cyt_P450"/>
</dbReference>
<dbReference type="SUPFAM" id="SSF48264">
    <property type="entry name" value="Cytochrome P450"/>
    <property type="match status" value="1"/>
</dbReference>
<dbReference type="PROSITE" id="PS00086">
    <property type="entry name" value="CYTOCHROME_P450"/>
    <property type="match status" value="1"/>
</dbReference>
<keyword evidence="5 6" id="KW-0408">Iron</keyword>
<keyword evidence="7" id="KW-0503">Monooxygenase</keyword>
<dbReference type="GO" id="GO:0016705">
    <property type="term" value="F:oxidoreductase activity, acting on paired donors, with incorporation or reduction of molecular oxygen"/>
    <property type="evidence" value="ECO:0007669"/>
    <property type="project" value="InterPro"/>
</dbReference>
<keyword evidence="8" id="KW-0812">Transmembrane</keyword>
<feature type="transmembrane region" description="Helical" evidence="8">
    <location>
        <begin position="6"/>
        <end position="24"/>
    </location>
</feature>
<dbReference type="PRINTS" id="PR00463">
    <property type="entry name" value="EP450I"/>
</dbReference>
<evidence type="ECO:0000256" key="3">
    <source>
        <dbReference type="ARBA" id="ARBA00022723"/>
    </source>
</evidence>
<dbReference type="Pfam" id="PF00067">
    <property type="entry name" value="p450"/>
    <property type="match status" value="1"/>
</dbReference>
<evidence type="ECO:0000313" key="10">
    <source>
        <dbReference type="Proteomes" id="UP001206925"/>
    </source>
</evidence>
<dbReference type="CDD" id="cd11064">
    <property type="entry name" value="CYP86A"/>
    <property type="match status" value="1"/>
</dbReference>
<dbReference type="InterPro" id="IPR017972">
    <property type="entry name" value="Cyt_P450_CS"/>
</dbReference>
<dbReference type="Proteomes" id="UP001206925">
    <property type="component" value="Unassembled WGS sequence"/>
</dbReference>
<dbReference type="InterPro" id="IPR036396">
    <property type="entry name" value="Cyt_P450_sf"/>
</dbReference>
<protein>
    <recommendedName>
        <fullName evidence="11">Cytochrome P450</fullName>
    </recommendedName>
</protein>
<evidence type="ECO:0000256" key="1">
    <source>
        <dbReference type="ARBA" id="ARBA00001971"/>
    </source>
</evidence>
<dbReference type="GO" id="GO:0006629">
    <property type="term" value="P:lipid metabolic process"/>
    <property type="evidence" value="ECO:0007669"/>
    <property type="project" value="UniProtKB-ARBA"/>
</dbReference>
<evidence type="ECO:0000256" key="5">
    <source>
        <dbReference type="ARBA" id="ARBA00023004"/>
    </source>
</evidence>
<keyword evidence="10" id="KW-1185">Reference proteome</keyword>
<dbReference type="PANTHER" id="PTHR24296">
    <property type="entry name" value="CYTOCHROME P450"/>
    <property type="match status" value="1"/>
</dbReference>
<sequence length="507" mass="58340">MAFLEGLIILFPLAICILFILYKYQRQNSIIPTNWPVLGAIPALLVNAHRVHEYATELLLCTGGAFMFKGPWLAKMDMLCTASPADIHYILSKNFPNYPKGEKFGQIFDIIGDGFSNADGELWQFHRKTLLLLLNHPSFDDLLKKTIWNKVEKGLIPVLDNISRQGMEIDLQEIFQRFGFDLTCGIIIDYDPESLSVDYPHIPSVKAFSHAEEGIFNRHIMPEKVWKLQRLVRMGSEKKLSGAWKIIDEFIYKVLAEKRKEFGNMKYEGDEEGESFNFLRSLMRELKDQCGRSGDPIKFLRDVSFNLMLAGRDSTGSTLSWLFYLVAKNPIAEDKIREELDTHLDQDTRDIRAIELSKLVYLHGVICETLRLFPAVPFQHKIPVQPDMLPSGHQVDRNTTIILFFYSMGRMESVWGNDCMEFKPERWLEKGGGIKHQPSYKFPAFNAGPRSCLGKQMSFTQIKIVVATIIYHYHVELVEGYPVLPNDSIILQMKYGMKVRLTKRNEV</sequence>
<evidence type="ECO:0000256" key="8">
    <source>
        <dbReference type="SAM" id="Phobius"/>
    </source>
</evidence>
<keyword evidence="4 7" id="KW-0560">Oxidoreductase</keyword>
<evidence type="ECO:0000256" key="7">
    <source>
        <dbReference type="RuleBase" id="RU000461"/>
    </source>
</evidence>
<evidence type="ECO:0008006" key="11">
    <source>
        <dbReference type="Google" id="ProtNLM"/>
    </source>
</evidence>
<feature type="binding site" description="axial binding residue" evidence="6">
    <location>
        <position position="452"/>
    </location>
    <ligand>
        <name>heme</name>
        <dbReference type="ChEBI" id="CHEBI:30413"/>
    </ligand>
    <ligandPart>
        <name>Fe</name>
        <dbReference type="ChEBI" id="CHEBI:18248"/>
    </ligandPart>
</feature>
<evidence type="ECO:0000256" key="4">
    <source>
        <dbReference type="ARBA" id="ARBA00023002"/>
    </source>
</evidence>
<name>A0AAD5CLN8_AMBAR</name>
<keyword evidence="6 7" id="KW-0349">Heme</keyword>
<dbReference type="AlphaFoldDB" id="A0AAD5CLN8"/>
<keyword evidence="3 6" id="KW-0479">Metal-binding</keyword>
<reference evidence="9" key="1">
    <citation type="submission" date="2022-06" db="EMBL/GenBank/DDBJ databases">
        <title>Uncovering the hologenomic basis of an extraordinary plant invasion.</title>
        <authorList>
            <person name="Bieker V.C."/>
            <person name="Martin M.D."/>
            <person name="Gilbert T."/>
            <person name="Hodgins K."/>
            <person name="Battlay P."/>
            <person name="Petersen B."/>
            <person name="Wilson J."/>
        </authorList>
    </citation>
    <scope>NUCLEOTIDE SEQUENCE</scope>
    <source>
        <strain evidence="9">AA19_3_7</strain>
        <tissue evidence="9">Leaf</tissue>
    </source>
</reference>
<keyword evidence="8" id="KW-0472">Membrane</keyword>
<dbReference type="EMBL" id="JAMZMK010007564">
    <property type="protein sequence ID" value="KAI7744226.1"/>
    <property type="molecule type" value="Genomic_DNA"/>
</dbReference>
<comment type="similarity">
    <text evidence="2 7">Belongs to the cytochrome P450 family.</text>
</comment>
<comment type="cofactor">
    <cofactor evidence="1 6">
        <name>heme</name>
        <dbReference type="ChEBI" id="CHEBI:30413"/>
    </cofactor>
</comment>
<evidence type="ECO:0000256" key="2">
    <source>
        <dbReference type="ARBA" id="ARBA00010617"/>
    </source>
</evidence>
<organism evidence="9 10">
    <name type="scientific">Ambrosia artemisiifolia</name>
    <name type="common">Common ragweed</name>
    <dbReference type="NCBI Taxonomy" id="4212"/>
    <lineage>
        <taxon>Eukaryota</taxon>
        <taxon>Viridiplantae</taxon>
        <taxon>Streptophyta</taxon>
        <taxon>Embryophyta</taxon>
        <taxon>Tracheophyta</taxon>
        <taxon>Spermatophyta</taxon>
        <taxon>Magnoliopsida</taxon>
        <taxon>eudicotyledons</taxon>
        <taxon>Gunneridae</taxon>
        <taxon>Pentapetalae</taxon>
        <taxon>asterids</taxon>
        <taxon>campanulids</taxon>
        <taxon>Asterales</taxon>
        <taxon>Asteraceae</taxon>
        <taxon>Asteroideae</taxon>
        <taxon>Heliantheae alliance</taxon>
        <taxon>Heliantheae</taxon>
        <taxon>Ambrosia</taxon>
    </lineage>
</organism>
<comment type="caution">
    <text evidence="9">The sequence shown here is derived from an EMBL/GenBank/DDBJ whole genome shotgun (WGS) entry which is preliminary data.</text>
</comment>
<proteinExistence type="inferred from homology"/>
<dbReference type="InterPro" id="IPR002401">
    <property type="entry name" value="Cyt_P450_E_grp-I"/>
</dbReference>
<dbReference type="PRINTS" id="PR00385">
    <property type="entry name" value="P450"/>
</dbReference>
<evidence type="ECO:0000313" key="9">
    <source>
        <dbReference type="EMBL" id="KAI7744226.1"/>
    </source>
</evidence>
<dbReference type="GO" id="GO:0020037">
    <property type="term" value="F:heme binding"/>
    <property type="evidence" value="ECO:0007669"/>
    <property type="project" value="InterPro"/>
</dbReference>
<evidence type="ECO:0000256" key="6">
    <source>
        <dbReference type="PIRSR" id="PIRSR602401-1"/>
    </source>
</evidence>
<keyword evidence="8" id="KW-1133">Transmembrane helix</keyword>